<reference evidence="1" key="1">
    <citation type="journal article" date="2023" name="IScience">
        <title>Live-bearing cockroach genome reveals convergent evolutionary mechanisms linked to viviparity in insects and beyond.</title>
        <authorList>
            <person name="Fouks B."/>
            <person name="Harrison M.C."/>
            <person name="Mikhailova A.A."/>
            <person name="Marchal E."/>
            <person name="English S."/>
            <person name="Carruthers M."/>
            <person name="Jennings E.C."/>
            <person name="Chiamaka E.L."/>
            <person name="Frigard R.A."/>
            <person name="Pippel M."/>
            <person name="Attardo G.M."/>
            <person name="Benoit J.B."/>
            <person name="Bornberg-Bauer E."/>
            <person name="Tobe S.S."/>
        </authorList>
    </citation>
    <scope>NUCLEOTIDE SEQUENCE</scope>
    <source>
        <strain evidence="1">Stay&amp;Tobe</strain>
    </source>
</reference>
<comment type="caution">
    <text evidence="1">The sequence shown here is derived from an EMBL/GenBank/DDBJ whole genome shotgun (WGS) entry which is preliminary data.</text>
</comment>
<accession>A0AAD8E5A0</accession>
<dbReference type="AlphaFoldDB" id="A0AAD8E5A0"/>
<organism evidence="1 2">
    <name type="scientific">Diploptera punctata</name>
    <name type="common">Pacific beetle cockroach</name>
    <dbReference type="NCBI Taxonomy" id="6984"/>
    <lineage>
        <taxon>Eukaryota</taxon>
        <taxon>Metazoa</taxon>
        <taxon>Ecdysozoa</taxon>
        <taxon>Arthropoda</taxon>
        <taxon>Hexapoda</taxon>
        <taxon>Insecta</taxon>
        <taxon>Pterygota</taxon>
        <taxon>Neoptera</taxon>
        <taxon>Polyneoptera</taxon>
        <taxon>Dictyoptera</taxon>
        <taxon>Blattodea</taxon>
        <taxon>Blaberoidea</taxon>
        <taxon>Blaberidae</taxon>
        <taxon>Diplopterinae</taxon>
        <taxon>Diploptera</taxon>
    </lineage>
</organism>
<gene>
    <name evidence="1" type="ORF">L9F63_006075</name>
</gene>
<feature type="non-terminal residue" evidence="1">
    <location>
        <position position="314"/>
    </location>
</feature>
<proteinExistence type="predicted"/>
<evidence type="ECO:0000313" key="2">
    <source>
        <dbReference type="Proteomes" id="UP001233999"/>
    </source>
</evidence>
<feature type="non-terminal residue" evidence="1">
    <location>
        <position position="1"/>
    </location>
</feature>
<dbReference type="EMBL" id="JASPKZ010009365">
    <property type="protein sequence ID" value="KAJ9577331.1"/>
    <property type="molecule type" value="Genomic_DNA"/>
</dbReference>
<keyword evidence="2" id="KW-1185">Reference proteome</keyword>
<sequence>IDESHPSFLFEFERFRQEVAEQLVPQHGGVVVCFASLRNNLRRTMASRSALFVSHLSSSMYLEIDAGLARSPKEIKIAYQESRSLRGIPTLNAFKETSRLDVFAFQDFCVSSPGAVVLSETLQMLLLGGVPSPVALLSRSLVSIAACRKKLQLKINFKSDMAYNIEILQHRMKATVEPSASHTIQIPQKSKEKPQEYCIYRNTTSHTIRKPQVQFADTLCTEENSKVNNGKFVFSFLECFMKHIIHSRKALRVHIINRPFRIRVIKVNLLVAKRFIFGITRQSKASNSRRRLNVDFVSHRRTSPVAPNRCADRR</sequence>
<name>A0AAD8E5A0_DIPPU</name>
<dbReference type="Proteomes" id="UP001233999">
    <property type="component" value="Unassembled WGS sequence"/>
</dbReference>
<protein>
    <submittedName>
        <fullName evidence="1">Uncharacterized protein</fullName>
    </submittedName>
</protein>
<reference evidence="1" key="2">
    <citation type="submission" date="2023-05" db="EMBL/GenBank/DDBJ databases">
        <authorList>
            <person name="Fouks B."/>
        </authorList>
    </citation>
    <scope>NUCLEOTIDE SEQUENCE</scope>
    <source>
        <strain evidence="1">Stay&amp;Tobe</strain>
        <tissue evidence="1">Testes</tissue>
    </source>
</reference>
<evidence type="ECO:0000313" key="1">
    <source>
        <dbReference type="EMBL" id="KAJ9577331.1"/>
    </source>
</evidence>